<feature type="region of interest" description="Disordered" evidence="1">
    <location>
        <begin position="53"/>
        <end position="73"/>
    </location>
</feature>
<name>A0AAV4MU30_CAEEX</name>
<gene>
    <name evidence="2" type="ORF">CEXT_282111</name>
</gene>
<protein>
    <submittedName>
        <fullName evidence="2">Uncharacterized protein</fullName>
    </submittedName>
</protein>
<sequence>MSNFFRITPVCISTGRRINNNNNIIRDFLLEKELLELRGKNRQPLLKLHHCERRFTGGKSSPTNSSSKEGGKSVSFSRYHLPLVAGHSDLTPPRVQEGWLEGVGWKKWPADKE</sequence>
<dbReference type="EMBL" id="BPLR01020209">
    <property type="protein sequence ID" value="GIX75924.1"/>
    <property type="molecule type" value="Genomic_DNA"/>
</dbReference>
<dbReference type="AlphaFoldDB" id="A0AAV4MU30"/>
<feature type="compositionally biased region" description="Polar residues" evidence="1">
    <location>
        <begin position="58"/>
        <end position="68"/>
    </location>
</feature>
<proteinExistence type="predicted"/>
<evidence type="ECO:0000313" key="2">
    <source>
        <dbReference type="EMBL" id="GIX75924.1"/>
    </source>
</evidence>
<comment type="caution">
    <text evidence="2">The sequence shown here is derived from an EMBL/GenBank/DDBJ whole genome shotgun (WGS) entry which is preliminary data.</text>
</comment>
<accession>A0AAV4MU30</accession>
<reference evidence="2 3" key="1">
    <citation type="submission" date="2021-06" db="EMBL/GenBank/DDBJ databases">
        <title>Caerostris extrusa draft genome.</title>
        <authorList>
            <person name="Kono N."/>
            <person name="Arakawa K."/>
        </authorList>
    </citation>
    <scope>NUCLEOTIDE SEQUENCE [LARGE SCALE GENOMIC DNA]</scope>
</reference>
<evidence type="ECO:0000313" key="3">
    <source>
        <dbReference type="Proteomes" id="UP001054945"/>
    </source>
</evidence>
<keyword evidence="3" id="KW-1185">Reference proteome</keyword>
<evidence type="ECO:0000256" key="1">
    <source>
        <dbReference type="SAM" id="MobiDB-lite"/>
    </source>
</evidence>
<dbReference type="Proteomes" id="UP001054945">
    <property type="component" value="Unassembled WGS sequence"/>
</dbReference>
<organism evidence="2 3">
    <name type="scientific">Caerostris extrusa</name>
    <name type="common">Bark spider</name>
    <name type="synonym">Caerostris bankana</name>
    <dbReference type="NCBI Taxonomy" id="172846"/>
    <lineage>
        <taxon>Eukaryota</taxon>
        <taxon>Metazoa</taxon>
        <taxon>Ecdysozoa</taxon>
        <taxon>Arthropoda</taxon>
        <taxon>Chelicerata</taxon>
        <taxon>Arachnida</taxon>
        <taxon>Araneae</taxon>
        <taxon>Araneomorphae</taxon>
        <taxon>Entelegynae</taxon>
        <taxon>Araneoidea</taxon>
        <taxon>Araneidae</taxon>
        <taxon>Caerostris</taxon>
    </lineage>
</organism>